<organism evidence="8 9">
    <name type="scientific">Bosea spartocytisi</name>
    <dbReference type="NCBI Taxonomy" id="2773451"/>
    <lineage>
        <taxon>Bacteria</taxon>
        <taxon>Pseudomonadati</taxon>
        <taxon>Pseudomonadota</taxon>
        <taxon>Alphaproteobacteria</taxon>
        <taxon>Hyphomicrobiales</taxon>
        <taxon>Boseaceae</taxon>
        <taxon>Bosea</taxon>
    </lineage>
</organism>
<dbReference type="EMBL" id="JACXWY010000004">
    <property type="protein sequence ID" value="MBD3845680.1"/>
    <property type="molecule type" value="Genomic_DNA"/>
</dbReference>
<feature type="transmembrane region" description="Helical" evidence="6">
    <location>
        <begin position="95"/>
        <end position="116"/>
    </location>
</feature>
<comment type="subcellular location">
    <subcellularLocation>
        <location evidence="1">Cell membrane</location>
        <topology evidence="1">Multi-pass membrane protein</topology>
    </subcellularLocation>
</comment>
<evidence type="ECO:0000256" key="6">
    <source>
        <dbReference type="SAM" id="Phobius"/>
    </source>
</evidence>
<evidence type="ECO:0000313" key="9">
    <source>
        <dbReference type="Proteomes" id="UP000619295"/>
    </source>
</evidence>
<evidence type="ECO:0000256" key="1">
    <source>
        <dbReference type="ARBA" id="ARBA00004651"/>
    </source>
</evidence>
<evidence type="ECO:0000256" key="3">
    <source>
        <dbReference type="ARBA" id="ARBA00022692"/>
    </source>
</evidence>
<name>A0A927HXQ7_9HYPH</name>
<evidence type="ECO:0000259" key="7">
    <source>
        <dbReference type="PROSITE" id="PS50850"/>
    </source>
</evidence>
<proteinExistence type="predicted"/>
<dbReference type="PANTHER" id="PTHR43124:SF10">
    <property type="entry name" value="PURINE EFFLUX PUMP PBUE"/>
    <property type="match status" value="1"/>
</dbReference>
<evidence type="ECO:0000256" key="4">
    <source>
        <dbReference type="ARBA" id="ARBA00022989"/>
    </source>
</evidence>
<keyword evidence="2" id="KW-1003">Cell membrane</keyword>
<accession>A0A927HXQ7</accession>
<comment type="caution">
    <text evidence="8">The sequence shown here is derived from an EMBL/GenBank/DDBJ whole genome shotgun (WGS) entry which is preliminary data.</text>
</comment>
<dbReference type="Proteomes" id="UP000619295">
    <property type="component" value="Unassembled WGS sequence"/>
</dbReference>
<evidence type="ECO:0000256" key="5">
    <source>
        <dbReference type="ARBA" id="ARBA00023136"/>
    </source>
</evidence>
<feature type="transmembrane region" description="Helical" evidence="6">
    <location>
        <begin position="360"/>
        <end position="380"/>
    </location>
</feature>
<dbReference type="GO" id="GO:0005886">
    <property type="term" value="C:plasma membrane"/>
    <property type="evidence" value="ECO:0007669"/>
    <property type="project" value="UniProtKB-SubCell"/>
</dbReference>
<feature type="transmembrane region" description="Helical" evidence="6">
    <location>
        <begin position="128"/>
        <end position="152"/>
    </location>
</feature>
<gene>
    <name evidence="8" type="ORF">IED13_08220</name>
</gene>
<keyword evidence="5 6" id="KW-0472">Membrane</keyword>
<sequence>MDIRLLSLAGGAFAIGTGSLIVTGILPHLASGLGVSVDTAGLLISIFALAYAVGSPILSTVLGDADRKRVLIGAMAVFGLANLGAAFATDFTVVVLARVVMAFAAGVFMPAANAVAVAISPPERRGRAIALVTGGMTVSLILGIPIGTAVVGFGGWHLAFLIVAGLSVLSLAGLFARLPAGLPHGTNTLRERLQVASRSDVLLALGTTMLWTTGAFVLYTYIAPFLTNHAGIAGPWLAATLVLSGIGSALGNQFGGMASDRFGPERTLSVVLTILTGALLAASLVAVTLPPAIAIYLLPLVIMVWSGAGWAGHPSQMSRLAAMAPDAIVVALSLNASALYFGIAAGAALGQQVMRHAGTWSLGFVGAACEIAALGLLFVAMRRKRRTPKPLEIDLVLPAPRPVR</sequence>
<dbReference type="InterPro" id="IPR011701">
    <property type="entry name" value="MFS"/>
</dbReference>
<feature type="transmembrane region" description="Helical" evidence="6">
    <location>
        <begin position="324"/>
        <end position="348"/>
    </location>
</feature>
<dbReference type="GO" id="GO:0022857">
    <property type="term" value="F:transmembrane transporter activity"/>
    <property type="evidence" value="ECO:0007669"/>
    <property type="project" value="InterPro"/>
</dbReference>
<keyword evidence="3 6" id="KW-0812">Transmembrane</keyword>
<evidence type="ECO:0000313" key="8">
    <source>
        <dbReference type="EMBL" id="MBD3845680.1"/>
    </source>
</evidence>
<dbReference type="PANTHER" id="PTHR43124">
    <property type="entry name" value="PURINE EFFLUX PUMP PBUE"/>
    <property type="match status" value="1"/>
</dbReference>
<feature type="transmembrane region" description="Helical" evidence="6">
    <location>
        <begin position="158"/>
        <end position="180"/>
    </location>
</feature>
<feature type="transmembrane region" description="Helical" evidence="6">
    <location>
        <begin position="234"/>
        <end position="255"/>
    </location>
</feature>
<feature type="transmembrane region" description="Helical" evidence="6">
    <location>
        <begin position="70"/>
        <end position="89"/>
    </location>
</feature>
<feature type="domain" description="Major facilitator superfamily (MFS) profile" evidence="7">
    <location>
        <begin position="4"/>
        <end position="385"/>
    </location>
</feature>
<keyword evidence="9" id="KW-1185">Reference proteome</keyword>
<dbReference type="Pfam" id="PF07690">
    <property type="entry name" value="MFS_1"/>
    <property type="match status" value="1"/>
</dbReference>
<dbReference type="PROSITE" id="PS50850">
    <property type="entry name" value="MFS"/>
    <property type="match status" value="1"/>
</dbReference>
<dbReference type="InterPro" id="IPR020846">
    <property type="entry name" value="MFS_dom"/>
</dbReference>
<reference evidence="8" key="1">
    <citation type="submission" date="2020-09" db="EMBL/GenBank/DDBJ databases">
        <title>Bosea spartocytisi sp. nov. a root nodule endophyte of Spartocytisus supranubius in the high mountain ecosystem fo the Teide National Park (Canary Islands, Spain).</title>
        <authorList>
            <person name="Pulido-Suarez L."/>
            <person name="Peix A."/>
            <person name="Igual J.M."/>
            <person name="Socas-Perez N."/>
            <person name="Velazquez E."/>
            <person name="Flores-Felix J.D."/>
            <person name="Leon-Barrios M."/>
        </authorList>
    </citation>
    <scope>NUCLEOTIDE SEQUENCE</scope>
    <source>
        <strain evidence="8">SSUT16</strain>
    </source>
</reference>
<dbReference type="SUPFAM" id="SSF103473">
    <property type="entry name" value="MFS general substrate transporter"/>
    <property type="match status" value="1"/>
</dbReference>
<feature type="transmembrane region" description="Helical" evidence="6">
    <location>
        <begin position="42"/>
        <end position="63"/>
    </location>
</feature>
<feature type="transmembrane region" description="Helical" evidence="6">
    <location>
        <begin position="201"/>
        <end position="222"/>
    </location>
</feature>
<evidence type="ECO:0000256" key="2">
    <source>
        <dbReference type="ARBA" id="ARBA00022475"/>
    </source>
</evidence>
<dbReference type="AlphaFoldDB" id="A0A927HXQ7"/>
<dbReference type="CDD" id="cd17324">
    <property type="entry name" value="MFS_NepI_like"/>
    <property type="match status" value="1"/>
</dbReference>
<protein>
    <submittedName>
        <fullName evidence="8">MFS transporter</fullName>
    </submittedName>
</protein>
<dbReference type="InterPro" id="IPR050189">
    <property type="entry name" value="MFS_Efflux_Transporters"/>
</dbReference>
<dbReference type="RefSeq" id="WP_113252559.1">
    <property type="nucleotide sequence ID" value="NZ_JACXWY010000004.1"/>
</dbReference>
<feature type="transmembrane region" description="Helical" evidence="6">
    <location>
        <begin position="267"/>
        <end position="287"/>
    </location>
</feature>
<dbReference type="InterPro" id="IPR036259">
    <property type="entry name" value="MFS_trans_sf"/>
</dbReference>
<dbReference type="Gene3D" id="1.20.1250.20">
    <property type="entry name" value="MFS general substrate transporter like domains"/>
    <property type="match status" value="1"/>
</dbReference>
<keyword evidence="4 6" id="KW-1133">Transmembrane helix</keyword>
<feature type="transmembrane region" description="Helical" evidence="6">
    <location>
        <begin position="293"/>
        <end position="312"/>
    </location>
</feature>